<sequence>MEFNQSRRLPTGLAGVLNKPEESRDSAYFSISDAGSKHNSTISMSNSTSILTPPTSSYPSSVSDKTPSPIATNLHTHHHSLASPTSGGMSVASLVSPTSPGSLDQSIARRYDGQFESSPNSAGLSAGEIPSRRESVDSRLGQNFGDLKLASSPYHSNNHSTASIQSTLAQQRNPGLAGDRLSSRFTNSYQPNSQRQPEVPNHRHSTIPRTAPTITGPSSGNIARAREPTKGQAWAWPEEECHPRYSAAASRNTEETVSLQGTNLLDSRRNSFASSIDNSSIWTSDSRAHDVKPQPQDVRTSDLQPYDSNVQDARQSESKLPPGQRRLEDGMPPESQQKQVGELQTTHHHTLQHKQVSNLQNGEGGTPTSTQPYSRTPELRVSHKIAERKRRTEMKDLFDALRDRMPQDRGSKASKWEILSKAITEHKQQTETIESLYKQARSLRAEIDGLRREAFGLRTENSQLRSENGSLHQTVAQLKGVPINTAPPPQAPPAPIDGYQYSQPPPNALPPIRSLGSPVQPAPDSMSGVQYQNQPEQPRVNGYQPEPPRYDCQKLERKRTQFLWITIASYLSGRSIQYEDIAQSPLIQKGASVPASLPSQNSPISKFISQPGKRSTINTYIFTSIPNCTNFKVIYSLILSSSSIIMHLIRRSALRAASSASAAFSKPQSINTASSPFLLRSKTQSAISSSVLRRYNSDNAFKSEENSTTADVNERSSIKAAIDSASEGAPTSTAGFANADDVSAAPRYGDGFRADEGRPTYGDRRRAPRPTVNLTPSNSVYVGNLLFDIRAEDLEKEFAEFGPIKSVKIATDGRGLSKGFGYVEFETQEQADDAIKARHQTEYEGRTLVVSYKITTERAKAQNPPSQTLFIGNLAYEMSDADLNQLFRDIRNVIDVRVAIDRRTGQPRGFAHADFVDVDSAVKAFEALNGKDIYGRQLRCDYSLGTREKRGDGSGSNMRARRQSSDNSENSF</sequence>
<reference evidence="8 9" key="1">
    <citation type="submission" date="2018-05" db="EMBL/GenBank/DDBJ databases">
        <title>Draft genome sequence of Scytalidium lignicola DSM 105466, a ubiquitous saprotrophic fungus.</title>
        <authorList>
            <person name="Buettner E."/>
            <person name="Gebauer A.M."/>
            <person name="Hofrichter M."/>
            <person name="Liers C."/>
            <person name="Kellner H."/>
        </authorList>
    </citation>
    <scope>NUCLEOTIDE SEQUENCE [LARGE SCALE GENOMIC DNA]</scope>
    <source>
        <strain evidence="8 9">DSM 105466</strain>
    </source>
</reference>
<feature type="compositionally biased region" description="Low complexity" evidence="5">
    <location>
        <begin position="39"/>
        <end position="68"/>
    </location>
</feature>
<gene>
    <name evidence="8" type="ORF">B7463_g1986</name>
</gene>
<dbReference type="Pfam" id="PF00010">
    <property type="entry name" value="HLH"/>
    <property type="match status" value="1"/>
</dbReference>
<feature type="region of interest" description="Disordered" evidence="5">
    <location>
        <begin position="747"/>
        <end position="772"/>
    </location>
</feature>
<evidence type="ECO:0008006" key="10">
    <source>
        <dbReference type="Google" id="ProtNLM"/>
    </source>
</evidence>
<keyword evidence="9" id="KW-1185">Reference proteome</keyword>
<evidence type="ECO:0000256" key="2">
    <source>
        <dbReference type="ARBA" id="ARBA00022884"/>
    </source>
</evidence>
<feature type="compositionally biased region" description="Polar residues" evidence="5">
    <location>
        <begin position="527"/>
        <end position="536"/>
    </location>
</feature>
<dbReference type="Proteomes" id="UP000258309">
    <property type="component" value="Unassembled WGS sequence"/>
</dbReference>
<accession>A0A3E2HLN5</accession>
<dbReference type="PROSITE" id="PS50888">
    <property type="entry name" value="BHLH"/>
    <property type="match status" value="1"/>
</dbReference>
<feature type="region of interest" description="Disordered" evidence="5">
    <location>
        <begin position="945"/>
        <end position="972"/>
    </location>
</feature>
<feature type="domain" description="RRM" evidence="6">
    <location>
        <begin position="867"/>
        <end position="945"/>
    </location>
</feature>
<dbReference type="SMART" id="SM00360">
    <property type="entry name" value="RRM"/>
    <property type="match status" value="2"/>
</dbReference>
<dbReference type="GO" id="GO:0046983">
    <property type="term" value="F:protein dimerization activity"/>
    <property type="evidence" value="ECO:0007669"/>
    <property type="project" value="InterPro"/>
</dbReference>
<feature type="compositionally biased region" description="Polar residues" evidence="5">
    <location>
        <begin position="297"/>
        <end position="313"/>
    </location>
</feature>
<feature type="region of interest" description="Disordered" evidence="5">
    <location>
        <begin position="1"/>
        <end position="378"/>
    </location>
</feature>
<dbReference type="GO" id="GO:0003723">
    <property type="term" value="F:RNA binding"/>
    <property type="evidence" value="ECO:0007669"/>
    <property type="project" value="UniProtKB-UniRule"/>
</dbReference>
<dbReference type="InterPro" id="IPR012677">
    <property type="entry name" value="Nucleotide-bd_a/b_plait_sf"/>
</dbReference>
<feature type="compositionally biased region" description="Polar residues" evidence="5">
    <location>
        <begin position="153"/>
        <end position="173"/>
    </location>
</feature>
<evidence type="ECO:0000313" key="9">
    <source>
        <dbReference type="Proteomes" id="UP000258309"/>
    </source>
</evidence>
<evidence type="ECO:0000256" key="4">
    <source>
        <dbReference type="SAM" id="Coils"/>
    </source>
</evidence>
<proteinExistence type="predicted"/>
<dbReference type="FunFam" id="3.30.70.330:FF:000843">
    <property type="entry name" value="Nucleic acid-binding protein"/>
    <property type="match status" value="1"/>
</dbReference>
<feature type="non-terminal residue" evidence="8">
    <location>
        <position position="1"/>
    </location>
</feature>
<dbReference type="Gene3D" id="4.10.280.10">
    <property type="entry name" value="Helix-loop-helix DNA-binding domain"/>
    <property type="match status" value="1"/>
</dbReference>
<name>A0A3E2HLN5_SCYLI</name>
<feature type="compositionally biased region" description="Polar residues" evidence="5">
    <location>
        <begin position="183"/>
        <end position="196"/>
    </location>
</feature>
<dbReference type="InterPro" id="IPR035979">
    <property type="entry name" value="RBD_domain_sf"/>
</dbReference>
<protein>
    <recommendedName>
        <fullName evidence="10">BHLH domain-containing protein</fullName>
    </recommendedName>
</protein>
<dbReference type="Gene3D" id="3.30.70.330">
    <property type="match status" value="2"/>
</dbReference>
<feature type="compositionally biased region" description="Basic and acidic residues" evidence="5">
    <location>
        <begin position="750"/>
        <end position="765"/>
    </location>
</feature>
<dbReference type="SMART" id="SM00353">
    <property type="entry name" value="HLH"/>
    <property type="match status" value="1"/>
</dbReference>
<dbReference type="SUPFAM" id="SSF54928">
    <property type="entry name" value="RNA-binding domain, RBD"/>
    <property type="match status" value="2"/>
</dbReference>
<dbReference type="Pfam" id="PF00076">
    <property type="entry name" value="RRM_1"/>
    <property type="match status" value="2"/>
</dbReference>
<feature type="compositionally biased region" description="Polar residues" evidence="5">
    <location>
        <begin position="212"/>
        <end position="221"/>
    </location>
</feature>
<dbReference type="InterPro" id="IPR036638">
    <property type="entry name" value="HLH_DNA-bd_sf"/>
</dbReference>
<keyword evidence="4" id="KW-0175">Coiled coil</keyword>
<dbReference type="SUPFAM" id="SSF47459">
    <property type="entry name" value="HLH, helix-loop-helix DNA-binding domain"/>
    <property type="match status" value="1"/>
</dbReference>
<evidence type="ECO:0000259" key="7">
    <source>
        <dbReference type="PROSITE" id="PS50888"/>
    </source>
</evidence>
<evidence type="ECO:0000256" key="5">
    <source>
        <dbReference type="SAM" id="MobiDB-lite"/>
    </source>
</evidence>
<feature type="domain" description="BHLH" evidence="7">
    <location>
        <begin position="378"/>
        <end position="429"/>
    </location>
</feature>
<dbReference type="PANTHER" id="PTHR23236:SF119">
    <property type="entry name" value="NUCLEAR RNA-BINDING PROTEIN SART-3"/>
    <property type="match status" value="1"/>
</dbReference>
<feature type="region of interest" description="Disordered" evidence="5">
    <location>
        <begin position="484"/>
        <end position="546"/>
    </location>
</feature>
<feature type="compositionally biased region" description="Polar residues" evidence="5">
    <location>
        <begin position="249"/>
        <end position="285"/>
    </location>
</feature>
<evidence type="ECO:0000256" key="3">
    <source>
        <dbReference type="PROSITE-ProRule" id="PRU00176"/>
    </source>
</evidence>
<keyword evidence="2 3" id="KW-0694">RNA-binding</keyword>
<comment type="caution">
    <text evidence="8">The sequence shown here is derived from an EMBL/GenBank/DDBJ whole genome shotgun (WGS) entry which is preliminary data.</text>
</comment>
<dbReference type="CDD" id="cd00590">
    <property type="entry name" value="RRM_SF"/>
    <property type="match status" value="1"/>
</dbReference>
<dbReference type="OrthoDB" id="8964853at2759"/>
<dbReference type="AlphaFoldDB" id="A0A3E2HLN5"/>
<feature type="compositionally biased region" description="Pro residues" evidence="5">
    <location>
        <begin position="485"/>
        <end position="495"/>
    </location>
</feature>
<evidence type="ECO:0000259" key="6">
    <source>
        <dbReference type="PROSITE" id="PS50102"/>
    </source>
</evidence>
<evidence type="ECO:0000313" key="8">
    <source>
        <dbReference type="EMBL" id="RFU34308.1"/>
    </source>
</evidence>
<organism evidence="8 9">
    <name type="scientific">Scytalidium lignicola</name>
    <name type="common">Hyphomycete</name>
    <dbReference type="NCBI Taxonomy" id="5539"/>
    <lineage>
        <taxon>Eukaryota</taxon>
        <taxon>Fungi</taxon>
        <taxon>Dikarya</taxon>
        <taxon>Ascomycota</taxon>
        <taxon>Pezizomycotina</taxon>
        <taxon>Leotiomycetes</taxon>
        <taxon>Leotiomycetes incertae sedis</taxon>
        <taxon>Scytalidium</taxon>
    </lineage>
</organism>
<dbReference type="InterPro" id="IPR000504">
    <property type="entry name" value="RRM_dom"/>
</dbReference>
<feature type="coiled-coil region" evidence="4">
    <location>
        <begin position="426"/>
        <end position="467"/>
    </location>
</feature>
<feature type="compositionally biased region" description="Polar residues" evidence="5">
    <location>
        <begin position="82"/>
        <end position="105"/>
    </location>
</feature>
<keyword evidence="1" id="KW-0677">Repeat</keyword>
<dbReference type="EMBL" id="NCSJ02000022">
    <property type="protein sequence ID" value="RFU34308.1"/>
    <property type="molecule type" value="Genomic_DNA"/>
</dbReference>
<dbReference type="STRING" id="5539.A0A3E2HLN5"/>
<dbReference type="PROSITE" id="PS50102">
    <property type="entry name" value="RRM"/>
    <property type="match status" value="2"/>
</dbReference>
<dbReference type="OMA" id="MQENDAM"/>
<feature type="compositionally biased region" description="Polar residues" evidence="5">
    <location>
        <begin position="354"/>
        <end position="374"/>
    </location>
</feature>
<feature type="non-terminal residue" evidence="8">
    <location>
        <position position="972"/>
    </location>
</feature>
<evidence type="ECO:0000256" key="1">
    <source>
        <dbReference type="ARBA" id="ARBA00022737"/>
    </source>
</evidence>
<feature type="domain" description="RRM" evidence="6">
    <location>
        <begin position="778"/>
        <end position="855"/>
    </location>
</feature>
<dbReference type="InterPro" id="IPR011598">
    <property type="entry name" value="bHLH_dom"/>
</dbReference>
<dbReference type="PANTHER" id="PTHR23236">
    <property type="entry name" value="EUKARYOTIC TRANSLATION INITIATION FACTOR 4B/4H"/>
    <property type="match status" value="1"/>
</dbReference>